<dbReference type="GO" id="GO:0072330">
    <property type="term" value="P:monocarboxylic acid biosynthetic process"/>
    <property type="evidence" value="ECO:0007669"/>
    <property type="project" value="UniProtKB-ARBA"/>
</dbReference>
<evidence type="ECO:0000313" key="1">
    <source>
        <dbReference type="EMBL" id="KAJ5103051.1"/>
    </source>
</evidence>
<name>A0A9W9KEN4_9EURO</name>
<dbReference type="AlphaFoldDB" id="A0A9W9KEN4"/>
<dbReference type="RefSeq" id="XP_056476431.1">
    <property type="nucleotide sequence ID" value="XM_056616074.1"/>
</dbReference>
<dbReference type="SUPFAM" id="SSF53474">
    <property type="entry name" value="alpha/beta-Hydrolases"/>
    <property type="match status" value="1"/>
</dbReference>
<protein>
    <recommendedName>
        <fullName evidence="3">Alpha/beta hydrolase</fullName>
    </recommendedName>
</protein>
<dbReference type="Proteomes" id="UP001149074">
    <property type="component" value="Unassembled WGS sequence"/>
</dbReference>
<dbReference type="Gene3D" id="3.40.50.1820">
    <property type="entry name" value="alpha/beta hydrolase"/>
    <property type="match status" value="1"/>
</dbReference>
<dbReference type="EMBL" id="JAPQKI010000004">
    <property type="protein sequence ID" value="KAJ5103051.1"/>
    <property type="molecule type" value="Genomic_DNA"/>
</dbReference>
<comment type="caution">
    <text evidence="1">The sequence shown here is derived from an EMBL/GenBank/DDBJ whole genome shotgun (WGS) entry which is preliminary data.</text>
</comment>
<sequence>MSRYHVKRPGYEVFPVDVAWEREQAVPMRDGITIYGDVFRPADGVKAPVIILWSLHGKASTGSKTYDVTGPWHIGIPRERLSG</sequence>
<dbReference type="GeneID" id="81355053"/>
<organism evidence="1 2">
    <name type="scientific">Penicillium argentinense</name>
    <dbReference type="NCBI Taxonomy" id="1131581"/>
    <lineage>
        <taxon>Eukaryota</taxon>
        <taxon>Fungi</taxon>
        <taxon>Dikarya</taxon>
        <taxon>Ascomycota</taxon>
        <taxon>Pezizomycotina</taxon>
        <taxon>Eurotiomycetes</taxon>
        <taxon>Eurotiomycetidae</taxon>
        <taxon>Eurotiales</taxon>
        <taxon>Aspergillaceae</taxon>
        <taxon>Penicillium</taxon>
    </lineage>
</organism>
<dbReference type="OrthoDB" id="2578740at2759"/>
<reference evidence="1" key="2">
    <citation type="journal article" date="2023" name="IMA Fungus">
        <title>Comparative genomic study of the Penicillium genus elucidates a diverse pangenome and 15 lateral gene transfer events.</title>
        <authorList>
            <person name="Petersen C."/>
            <person name="Sorensen T."/>
            <person name="Nielsen M.R."/>
            <person name="Sondergaard T.E."/>
            <person name="Sorensen J.L."/>
            <person name="Fitzpatrick D.A."/>
            <person name="Frisvad J.C."/>
            <person name="Nielsen K.L."/>
        </authorList>
    </citation>
    <scope>NUCLEOTIDE SEQUENCE</scope>
    <source>
        <strain evidence="1">IBT 30761</strain>
    </source>
</reference>
<evidence type="ECO:0008006" key="3">
    <source>
        <dbReference type="Google" id="ProtNLM"/>
    </source>
</evidence>
<dbReference type="InterPro" id="IPR029058">
    <property type="entry name" value="AB_hydrolase_fold"/>
</dbReference>
<reference evidence="1" key="1">
    <citation type="submission" date="2022-11" db="EMBL/GenBank/DDBJ databases">
        <authorList>
            <person name="Petersen C."/>
        </authorList>
    </citation>
    <scope>NUCLEOTIDE SEQUENCE</scope>
    <source>
        <strain evidence="1">IBT 30761</strain>
    </source>
</reference>
<gene>
    <name evidence="1" type="ORF">N7532_003580</name>
</gene>
<proteinExistence type="predicted"/>
<dbReference type="GO" id="GO:0017000">
    <property type="term" value="P:antibiotic biosynthetic process"/>
    <property type="evidence" value="ECO:0007669"/>
    <property type="project" value="UniProtKB-ARBA"/>
</dbReference>
<keyword evidence="2" id="KW-1185">Reference proteome</keyword>
<evidence type="ECO:0000313" key="2">
    <source>
        <dbReference type="Proteomes" id="UP001149074"/>
    </source>
</evidence>
<accession>A0A9W9KEN4</accession>